<dbReference type="CDD" id="cd03801">
    <property type="entry name" value="GT4_PimA-like"/>
    <property type="match status" value="1"/>
</dbReference>
<name>A0A127F937_STEDE</name>
<dbReference type="Gene3D" id="3.40.50.2000">
    <property type="entry name" value="Glycogen Phosphorylase B"/>
    <property type="match status" value="2"/>
</dbReference>
<dbReference type="STRING" id="465721.ACG33_07415"/>
<dbReference type="AlphaFoldDB" id="A0A127F937"/>
<evidence type="ECO:0000313" key="3">
    <source>
        <dbReference type="EMBL" id="AMN46926.1"/>
    </source>
</evidence>
<reference evidence="3 4" key="1">
    <citation type="submission" date="2015-06" db="EMBL/GenBank/DDBJ databases">
        <title>A Comprehensive Approach to Explore the Metabolic and Phylogenetic Diversity of Bacterial Steroid Degradation in the Environment: Testosterone as an Example.</title>
        <authorList>
            <person name="Yang F.-C."/>
            <person name="Chen Y.-L."/>
            <person name="Yu C.-P."/>
            <person name="Tang S.-L."/>
            <person name="Wang P.-H."/>
            <person name="Ismail W."/>
            <person name="Wang C.-H."/>
            <person name="Yang C.-Y."/>
            <person name="Chiang Y.-R."/>
        </authorList>
    </citation>
    <scope>NUCLEOTIDE SEQUENCE [LARGE SCALE GENOMIC DNA]</scope>
    <source>
        <strain evidence="3 4">DSM 18526</strain>
    </source>
</reference>
<dbReference type="OrthoDB" id="9816564at2"/>
<keyword evidence="1" id="KW-0328">Glycosyltransferase</keyword>
<organism evidence="3 4">
    <name type="scientific">Steroidobacter denitrificans</name>
    <dbReference type="NCBI Taxonomy" id="465721"/>
    <lineage>
        <taxon>Bacteria</taxon>
        <taxon>Pseudomonadati</taxon>
        <taxon>Pseudomonadota</taxon>
        <taxon>Gammaproteobacteria</taxon>
        <taxon>Steroidobacterales</taxon>
        <taxon>Steroidobacteraceae</taxon>
        <taxon>Steroidobacter</taxon>
    </lineage>
</organism>
<dbReference type="Proteomes" id="UP000070250">
    <property type="component" value="Chromosome"/>
</dbReference>
<evidence type="ECO:0000256" key="2">
    <source>
        <dbReference type="ARBA" id="ARBA00022679"/>
    </source>
</evidence>
<gene>
    <name evidence="3" type="ORF">ACG33_07415</name>
</gene>
<dbReference type="RefSeq" id="WP_066920009.1">
    <property type="nucleotide sequence ID" value="NZ_CP011971.1"/>
</dbReference>
<dbReference type="PANTHER" id="PTHR12526:SF510">
    <property type="entry name" value="D-INOSITOL 3-PHOSPHATE GLYCOSYLTRANSFERASE"/>
    <property type="match status" value="1"/>
</dbReference>
<evidence type="ECO:0008006" key="5">
    <source>
        <dbReference type="Google" id="ProtNLM"/>
    </source>
</evidence>
<evidence type="ECO:0000313" key="4">
    <source>
        <dbReference type="Proteomes" id="UP000070250"/>
    </source>
</evidence>
<keyword evidence="4" id="KW-1185">Reference proteome</keyword>
<dbReference type="PANTHER" id="PTHR12526">
    <property type="entry name" value="GLYCOSYLTRANSFERASE"/>
    <property type="match status" value="1"/>
</dbReference>
<dbReference type="KEGG" id="sdf:ACG33_07415"/>
<proteinExistence type="predicted"/>
<dbReference type="EMBL" id="CP011971">
    <property type="protein sequence ID" value="AMN46926.1"/>
    <property type="molecule type" value="Genomic_DNA"/>
</dbReference>
<keyword evidence="2" id="KW-0808">Transferase</keyword>
<evidence type="ECO:0000256" key="1">
    <source>
        <dbReference type="ARBA" id="ARBA00022676"/>
    </source>
</evidence>
<protein>
    <recommendedName>
        <fullName evidence="5">Glycosyl transferase family 1 domain-containing protein</fullName>
    </recommendedName>
</protein>
<dbReference type="SUPFAM" id="SSF53756">
    <property type="entry name" value="UDP-Glycosyltransferase/glycogen phosphorylase"/>
    <property type="match status" value="1"/>
</dbReference>
<accession>A0A127F937</accession>
<dbReference type="Pfam" id="PF13692">
    <property type="entry name" value="Glyco_trans_1_4"/>
    <property type="match status" value="1"/>
</dbReference>
<sequence length="370" mass="40772">MKVVAIVAKYARPDGTREIGGVETYMSQLAGALRGNCEFFVYQAAAKAFEHQFENLTAVGHPVASCQALVNHVERHVLGAADVLLFSNEQHEAVSERQRSVAIQHGIYWDLPVAYYSTNALARRFGGAYKAFDNWRNLRRLRRHRNIVCVDYAYQTWLHSVTDFHSRERRLWVIPNHASAEFFELDSPPQDGSVSILFARRFMSFRGTRLFVSVAARLLAAHPLVRVTLSGDGPDCAAMQRILPPSERAKYCRVDHGEMPALMREHHIVVVPSLGSEGTSLSAIEGLAAGRAVVASAVGGLPNIILDGFNGLLVQPGDQQELYLALQSLVNSAELRNRLGQAGRATCGAQLGFRAWAGRWRAVIAQVAAT</sequence>
<dbReference type="GO" id="GO:0016757">
    <property type="term" value="F:glycosyltransferase activity"/>
    <property type="evidence" value="ECO:0007669"/>
    <property type="project" value="UniProtKB-KW"/>
</dbReference>